<sequence length="334" mass="36837">MIEQIWFGKHPLGLLLWPLLWPLSRLYRLIAAKRRKAYASGDKPSYRSSVPVIVVGNITAGGNGKTPMVVWLVEQLLKQGKKPGVVSRGYGGKASAYPLLVSSVTSATECGDEPKLIFERTQVPVCVDPVRANAVKHLESLEVDVIITDDGLQHYALDRAYEIVVIDGVRRFGNQKPIPLGPLREPLSRLDEVNLLVVNGGDLEANGREKRFTLAPDMAINLSNGQTVSVEELGSLAAFAGIGHPPRFFDTLNQLGANLVKTQGFADHQAFDETKLAEFSHGVENVIMTEKDAVKCRSFSKDNWWYLPVSAQFSRQDGEQILQEINKVIESYGS</sequence>
<keyword evidence="7 13" id="KW-0808">Transferase</keyword>
<dbReference type="PANTHER" id="PTHR42724:SF1">
    <property type="entry name" value="TETRAACYLDISACCHARIDE 4'-KINASE, MITOCHONDRIAL-RELATED"/>
    <property type="match status" value="1"/>
</dbReference>
<comment type="function">
    <text evidence="1 13">Transfers the gamma-phosphate of ATP to the 4'-position of a tetraacyldisaccharide 1-phosphate intermediate (termed DS-1-P) to form tetraacyldisaccharide 1,4'-bis-phosphate (lipid IVA).</text>
</comment>
<keyword evidence="9 13" id="KW-0418">Kinase</keyword>
<organism evidence="14 15">
    <name type="scientific">Vibrio maritimus</name>
    <dbReference type="NCBI Taxonomy" id="990268"/>
    <lineage>
        <taxon>Bacteria</taxon>
        <taxon>Pseudomonadati</taxon>
        <taxon>Pseudomonadota</taxon>
        <taxon>Gammaproteobacteria</taxon>
        <taxon>Vibrionales</taxon>
        <taxon>Vibrionaceae</taxon>
        <taxon>Vibrio</taxon>
    </lineage>
</organism>
<reference evidence="14 15" key="1">
    <citation type="submission" date="2014-09" db="EMBL/GenBank/DDBJ databases">
        <title>Vibrio maritimus JCM 19240. (C210) whole genome shotgun sequence.</title>
        <authorList>
            <person name="Sawabe T."/>
            <person name="Meirelles P."/>
            <person name="Nakanishi M."/>
            <person name="Sayaka M."/>
            <person name="Hattori M."/>
            <person name="Ohkuma M."/>
        </authorList>
    </citation>
    <scope>NUCLEOTIDE SEQUENCE [LARGE SCALE GENOMIC DNA]</scope>
    <source>
        <strain evidence="14 15">JCM 19240</strain>
    </source>
</reference>
<comment type="caution">
    <text evidence="14">The sequence shown here is derived from an EMBL/GenBank/DDBJ whole genome shotgun (WGS) entry which is preliminary data.</text>
</comment>
<dbReference type="OrthoDB" id="9766423at2"/>
<accession>A0A090TA91</accession>
<evidence type="ECO:0000256" key="11">
    <source>
        <dbReference type="ARBA" id="ARBA00023098"/>
    </source>
</evidence>
<dbReference type="InterPro" id="IPR003758">
    <property type="entry name" value="LpxK"/>
</dbReference>
<evidence type="ECO:0000256" key="1">
    <source>
        <dbReference type="ARBA" id="ARBA00002274"/>
    </source>
</evidence>
<keyword evidence="10 13" id="KW-0067">ATP-binding</keyword>
<dbReference type="GO" id="GO:0009244">
    <property type="term" value="P:lipopolysaccharide core region biosynthetic process"/>
    <property type="evidence" value="ECO:0007669"/>
    <property type="project" value="TreeGrafter"/>
</dbReference>
<gene>
    <name evidence="13" type="primary">lpxK</name>
    <name evidence="14" type="ORF">JCM19240_3812</name>
</gene>
<dbReference type="PANTHER" id="PTHR42724">
    <property type="entry name" value="TETRAACYLDISACCHARIDE 4'-KINASE"/>
    <property type="match status" value="1"/>
</dbReference>
<keyword evidence="5 13" id="KW-0444">Lipid biosynthesis</keyword>
<dbReference type="SUPFAM" id="SSF52540">
    <property type="entry name" value="P-loop containing nucleoside triphosphate hydrolases"/>
    <property type="match status" value="1"/>
</dbReference>
<dbReference type="EMBL" id="BBMT01000013">
    <property type="protein sequence ID" value="GAL36846.1"/>
    <property type="molecule type" value="Genomic_DNA"/>
</dbReference>
<evidence type="ECO:0000256" key="7">
    <source>
        <dbReference type="ARBA" id="ARBA00022679"/>
    </source>
</evidence>
<evidence type="ECO:0000256" key="6">
    <source>
        <dbReference type="ARBA" id="ARBA00022556"/>
    </source>
</evidence>
<evidence type="ECO:0000256" key="13">
    <source>
        <dbReference type="HAMAP-Rule" id="MF_00409"/>
    </source>
</evidence>
<dbReference type="GO" id="GO:0009245">
    <property type="term" value="P:lipid A biosynthetic process"/>
    <property type="evidence" value="ECO:0007669"/>
    <property type="project" value="UniProtKB-UniRule"/>
</dbReference>
<evidence type="ECO:0000256" key="9">
    <source>
        <dbReference type="ARBA" id="ARBA00022777"/>
    </source>
</evidence>
<evidence type="ECO:0000256" key="8">
    <source>
        <dbReference type="ARBA" id="ARBA00022741"/>
    </source>
</evidence>
<comment type="catalytic activity">
    <reaction evidence="13">
        <text>a lipid A disaccharide + ATP = a lipid IVA + ADP + H(+)</text>
        <dbReference type="Rhea" id="RHEA:67840"/>
        <dbReference type="ChEBI" id="CHEBI:15378"/>
        <dbReference type="ChEBI" id="CHEBI:30616"/>
        <dbReference type="ChEBI" id="CHEBI:176343"/>
        <dbReference type="ChEBI" id="CHEBI:176425"/>
        <dbReference type="ChEBI" id="CHEBI:456216"/>
        <dbReference type="EC" id="2.7.1.130"/>
    </reaction>
</comment>
<name>A0A090TA91_9VIBR</name>
<proteinExistence type="inferred from homology"/>
<evidence type="ECO:0000256" key="3">
    <source>
        <dbReference type="ARBA" id="ARBA00012071"/>
    </source>
</evidence>
<keyword evidence="15" id="KW-1185">Reference proteome</keyword>
<evidence type="ECO:0000256" key="2">
    <source>
        <dbReference type="ARBA" id="ARBA00004870"/>
    </source>
</evidence>
<evidence type="ECO:0000256" key="12">
    <source>
        <dbReference type="ARBA" id="ARBA00029757"/>
    </source>
</evidence>
<feature type="binding site" evidence="13">
    <location>
        <begin position="59"/>
        <end position="66"/>
    </location>
    <ligand>
        <name>ATP</name>
        <dbReference type="ChEBI" id="CHEBI:30616"/>
    </ligand>
</feature>
<dbReference type="HAMAP" id="MF_00409">
    <property type="entry name" value="LpxK"/>
    <property type="match status" value="1"/>
</dbReference>
<dbReference type="AlphaFoldDB" id="A0A090TA91"/>
<comment type="pathway">
    <text evidence="2 13">Glycolipid biosynthesis; lipid IV(A) biosynthesis; lipid IV(A) from (3R)-3-hydroxytetradecanoyl-[acyl-carrier-protein] and UDP-N-acetyl-alpha-D-glucosamine: step 6/6.</text>
</comment>
<evidence type="ECO:0000313" key="14">
    <source>
        <dbReference type="EMBL" id="GAL36846.1"/>
    </source>
</evidence>
<dbReference type="GO" id="GO:0005524">
    <property type="term" value="F:ATP binding"/>
    <property type="evidence" value="ECO:0007669"/>
    <property type="project" value="UniProtKB-UniRule"/>
</dbReference>
<dbReference type="Pfam" id="PF02606">
    <property type="entry name" value="LpxK"/>
    <property type="match status" value="1"/>
</dbReference>
<dbReference type="UniPathway" id="UPA00359">
    <property type="reaction ID" value="UER00482"/>
</dbReference>
<dbReference type="EC" id="2.7.1.130" evidence="3 13"/>
<evidence type="ECO:0000256" key="4">
    <source>
        <dbReference type="ARBA" id="ARBA00016436"/>
    </source>
</evidence>
<evidence type="ECO:0000313" key="15">
    <source>
        <dbReference type="Proteomes" id="UP000029224"/>
    </source>
</evidence>
<protein>
    <recommendedName>
        <fullName evidence="4 13">Tetraacyldisaccharide 4'-kinase</fullName>
        <ecNumber evidence="3 13">2.7.1.130</ecNumber>
    </recommendedName>
    <alternativeName>
        <fullName evidence="12 13">Lipid A 4'-kinase</fullName>
    </alternativeName>
</protein>
<keyword evidence="8 13" id="KW-0547">Nucleotide-binding</keyword>
<dbReference type="InterPro" id="IPR027417">
    <property type="entry name" value="P-loop_NTPase"/>
</dbReference>
<dbReference type="NCBIfam" id="TIGR00682">
    <property type="entry name" value="lpxK"/>
    <property type="match status" value="1"/>
</dbReference>
<keyword evidence="11 13" id="KW-0443">Lipid metabolism</keyword>
<dbReference type="Proteomes" id="UP000029224">
    <property type="component" value="Unassembled WGS sequence"/>
</dbReference>
<evidence type="ECO:0000256" key="10">
    <source>
        <dbReference type="ARBA" id="ARBA00022840"/>
    </source>
</evidence>
<comment type="similarity">
    <text evidence="13">Belongs to the LpxK family.</text>
</comment>
<reference evidence="14 15" key="2">
    <citation type="submission" date="2014-09" db="EMBL/GenBank/DDBJ databases">
        <authorList>
            <consortium name="NBRP consortium"/>
            <person name="Sawabe T."/>
            <person name="Meirelles P."/>
            <person name="Nakanishi M."/>
            <person name="Sayaka M."/>
            <person name="Hattori M."/>
            <person name="Ohkuma M."/>
        </authorList>
    </citation>
    <scope>NUCLEOTIDE SEQUENCE [LARGE SCALE GENOMIC DNA]</scope>
    <source>
        <strain evidence="14 15">JCM 19240</strain>
    </source>
</reference>
<evidence type="ECO:0000256" key="5">
    <source>
        <dbReference type="ARBA" id="ARBA00022516"/>
    </source>
</evidence>
<dbReference type="GO" id="GO:0005886">
    <property type="term" value="C:plasma membrane"/>
    <property type="evidence" value="ECO:0007669"/>
    <property type="project" value="TreeGrafter"/>
</dbReference>
<dbReference type="GO" id="GO:0009029">
    <property type="term" value="F:lipid-A 4'-kinase activity"/>
    <property type="evidence" value="ECO:0007669"/>
    <property type="project" value="UniProtKB-UniRule"/>
</dbReference>
<keyword evidence="6 13" id="KW-0441">Lipid A biosynthesis</keyword>